<evidence type="ECO:0000256" key="1">
    <source>
        <dbReference type="ARBA" id="ARBA00008201"/>
    </source>
</evidence>
<dbReference type="PANTHER" id="PTHR22891">
    <property type="entry name" value="EUKARYOTIC TRANSLATION INITIATION FACTOR 2C"/>
    <property type="match status" value="1"/>
</dbReference>
<dbReference type="InterPro" id="IPR045246">
    <property type="entry name" value="Piwi_ago-like"/>
</dbReference>
<dbReference type="Pfam" id="PF08699">
    <property type="entry name" value="ArgoL1"/>
    <property type="match status" value="1"/>
</dbReference>
<comment type="similarity">
    <text evidence="1">Belongs to the argonaute family. Ago subfamily.</text>
</comment>
<dbReference type="Pfam" id="PF16487">
    <property type="entry name" value="ArgoMid"/>
    <property type="match status" value="1"/>
</dbReference>
<evidence type="ECO:0000259" key="4">
    <source>
        <dbReference type="PROSITE" id="PS50821"/>
    </source>
</evidence>
<dbReference type="Pfam" id="PF02171">
    <property type="entry name" value="Piwi"/>
    <property type="match status" value="1"/>
</dbReference>
<dbReference type="Gene3D" id="2.170.260.10">
    <property type="entry name" value="paz domain"/>
    <property type="match status" value="1"/>
</dbReference>
<dbReference type="InterPro" id="IPR032472">
    <property type="entry name" value="ArgoL2"/>
</dbReference>
<dbReference type="SMART" id="SM01163">
    <property type="entry name" value="DUF1785"/>
    <property type="match status" value="1"/>
</dbReference>
<dbReference type="InterPro" id="IPR036085">
    <property type="entry name" value="PAZ_dom_sf"/>
</dbReference>
<dbReference type="Pfam" id="PF16486">
    <property type="entry name" value="ArgoN"/>
    <property type="match status" value="1"/>
</dbReference>
<reference evidence="6" key="1">
    <citation type="submission" date="2024-02" db="EMBL/GenBank/DDBJ databases">
        <authorList>
            <consortium name="ELIXIR-Norway"/>
            <consortium name="Elixir Norway"/>
        </authorList>
    </citation>
    <scope>NUCLEOTIDE SEQUENCE</scope>
</reference>
<evidence type="ECO:0000259" key="5">
    <source>
        <dbReference type="PROSITE" id="PS50822"/>
    </source>
</evidence>
<evidence type="ECO:0008006" key="8">
    <source>
        <dbReference type="Google" id="ProtNLM"/>
    </source>
</evidence>
<dbReference type="Pfam" id="PF16488">
    <property type="entry name" value="ArgoL2"/>
    <property type="match status" value="1"/>
</dbReference>
<keyword evidence="2" id="KW-0943">RNA-mediated gene silencing</keyword>
<dbReference type="Proteomes" id="UP001497444">
    <property type="component" value="Chromosome 9"/>
</dbReference>
<evidence type="ECO:0000256" key="2">
    <source>
        <dbReference type="ARBA" id="ARBA00023158"/>
    </source>
</evidence>
<feature type="compositionally biased region" description="Low complexity" evidence="3">
    <location>
        <begin position="38"/>
        <end position="50"/>
    </location>
</feature>
<dbReference type="InterPro" id="IPR036397">
    <property type="entry name" value="RNaseH_sf"/>
</dbReference>
<feature type="region of interest" description="Disordered" evidence="3">
    <location>
        <begin position="1013"/>
        <end position="1032"/>
    </location>
</feature>
<dbReference type="InterPro" id="IPR014811">
    <property type="entry name" value="ArgoL1"/>
</dbReference>
<dbReference type="Pfam" id="PF02170">
    <property type="entry name" value="PAZ"/>
    <property type="match status" value="1"/>
</dbReference>
<gene>
    <name evidence="6" type="ORF">CSSPJE1EN1_LOCUS23887</name>
</gene>
<keyword evidence="7" id="KW-1185">Reference proteome</keyword>
<dbReference type="CDD" id="cd02846">
    <property type="entry name" value="PAZ_argonaute_like"/>
    <property type="match status" value="1"/>
</dbReference>
<dbReference type="InterPro" id="IPR003100">
    <property type="entry name" value="PAZ_dom"/>
</dbReference>
<dbReference type="SMART" id="SM00950">
    <property type="entry name" value="Piwi"/>
    <property type="match status" value="1"/>
</dbReference>
<dbReference type="InterPro" id="IPR032474">
    <property type="entry name" value="Argonaute_N"/>
</dbReference>
<protein>
    <recommendedName>
        <fullName evidence="8">Argonaute 1</fullName>
    </recommendedName>
</protein>
<organism evidence="6 7">
    <name type="scientific">Sphagnum jensenii</name>
    <dbReference type="NCBI Taxonomy" id="128206"/>
    <lineage>
        <taxon>Eukaryota</taxon>
        <taxon>Viridiplantae</taxon>
        <taxon>Streptophyta</taxon>
        <taxon>Embryophyta</taxon>
        <taxon>Bryophyta</taxon>
        <taxon>Sphagnophytina</taxon>
        <taxon>Sphagnopsida</taxon>
        <taxon>Sphagnales</taxon>
        <taxon>Sphagnaceae</taxon>
        <taxon>Sphagnum</taxon>
    </lineage>
</organism>
<evidence type="ECO:0000313" key="7">
    <source>
        <dbReference type="Proteomes" id="UP001497444"/>
    </source>
</evidence>
<dbReference type="PROSITE" id="PS50822">
    <property type="entry name" value="PIWI"/>
    <property type="match status" value="1"/>
</dbReference>
<dbReference type="EMBL" id="OZ020104">
    <property type="protein sequence ID" value="CAK9278409.1"/>
    <property type="molecule type" value="Genomic_DNA"/>
</dbReference>
<evidence type="ECO:0000313" key="6">
    <source>
        <dbReference type="EMBL" id="CAK9278409.1"/>
    </source>
</evidence>
<dbReference type="PROSITE" id="PS50821">
    <property type="entry name" value="PAZ"/>
    <property type="match status" value="1"/>
</dbReference>
<dbReference type="Gene3D" id="3.30.420.10">
    <property type="entry name" value="Ribonuclease H-like superfamily/Ribonuclease H"/>
    <property type="match status" value="1"/>
</dbReference>
<proteinExistence type="inferred from homology"/>
<feature type="region of interest" description="Disordered" evidence="3">
    <location>
        <begin position="1"/>
        <end position="103"/>
    </location>
</feature>
<accession>A0ABP0XGZ3</accession>
<dbReference type="InterPro" id="IPR032473">
    <property type="entry name" value="Argonaute_Mid_dom"/>
</dbReference>
<feature type="domain" description="Piwi" evidence="5">
    <location>
        <begin position="688"/>
        <end position="1010"/>
    </location>
</feature>
<sequence>MPRKPRKPRTESSEGATTSTPAERLAVAASPPHEVRELQPPLLAQSSPQQIIGHGGEDFGSRPGSGRGREAAAASGGGGGRGGRGRAASLTPHYVEPFPSQSSQDFRVQQLPHVIPVRPPPGSSAPPLVQQQPIPFAPPRAIDPVAAPVSASGAQYPVADQMKKLAIAPAAIQEPEQQQIVTVPVSSKTLRFPLRPGKGRVGQRCMVKANHFLATLPDKDLHHYDVAIVPEVTSRGVNRAVMEQLIKRYRVSDLGNRLPAYDGRKSLYTAGKLPFDSREFQIGLPDEDDGSNTGRRERPFKVVIKFASRPDLHHLKQFLAGAQADVPQEALQVLDIVLRELPTHRYTPIGRSFYSPSLGSTVPLGDGLESWRGFYQSIRPTQMGLSLNIDMSATAFIQSKPVLDFVQILFNRHVLGPLSDSDRNKIKKALRGLKVEVTHRGNMRRKYRITDITKQAIEELQFPVDDKGTMKSVVDYFKETYKFSIRYPKLPCLQVGSQQRPNYLPMEVCIIAEGQRYSKRLNERQITSLLQVTCQRPQDRENSILQVCVYRNAYKQDPYVQEFGISISNQLANVEARILPPPRLKYHDTGREKECLPSIGQWNMMHKKMVNGGVVKHWACINFSRYVTADTAHQFCNELARMCQTSGMVFEMNPVIPIQGARPEQCDNAISHICEQAKRKIGDKGLDLLIAILADSNGSLYGYLKKHCETVVGVVSQCCLTKHVNKQSNKQYLANVALKINVKVGGRNTVLVDALTRRIPLVSDIPTIIFGADVTHPHPGEDSIPSIAAVVASQDWPEVTTYAGLVCAQTHRQELIQDLFKTWVDPQRGILTGGLIKELLISFRRATGYKPLRIIFYRDGVSEGQFYQVLLHELDAIRKACASLEPDYQPPVTFVVVQKRHHTRLFASNHNDQRSVDRSGNVFAGTVVDSTICHPTEFDFYLCSHAGIKGTSRPVHYHMLWDENKFTADGLQTLTNNLCYTYARCTRSVSIVPPAYYAHLAAFRARFYLDPETSDSGSSGVGPGKSSGGTTIRTNRAAAGAAVRPLPAVRENVKKVMFYC</sequence>
<dbReference type="SUPFAM" id="SSF101690">
    <property type="entry name" value="PAZ domain"/>
    <property type="match status" value="1"/>
</dbReference>
<name>A0ABP0XGZ3_9BRYO</name>
<dbReference type="InterPro" id="IPR003165">
    <property type="entry name" value="Piwi"/>
</dbReference>
<dbReference type="Gene3D" id="3.40.50.2300">
    <property type="match status" value="1"/>
</dbReference>
<dbReference type="InterPro" id="IPR012337">
    <property type="entry name" value="RNaseH-like_sf"/>
</dbReference>
<feature type="domain" description="PAZ" evidence="4">
    <location>
        <begin position="401"/>
        <end position="513"/>
    </location>
</feature>
<dbReference type="SMART" id="SM00949">
    <property type="entry name" value="PAZ"/>
    <property type="match status" value="1"/>
</dbReference>
<evidence type="ECO:0000256" key="3">
    <source>
        <dbReference type="SAM" id="MobiDB-lite"/>
    </source>
</evidence>
<dbReference type="SUPFAM" id="SSF53098">
    <property type="entry name" value="Ribonuclease H-like"/>
    <property type="match status" value="1"/>
</dbReference>
<dbReference type="CDD" id="cd04657">
    <property type="entry name" value="Piwi_ago-like"/>
    <property type="match status" value="1"/>
</dbReference>